<feature type="domain" description="Xylanolytic transcriptional activator regulatory" evidence="7">
    <location>
        <begin position="205"/>
        <end position="287"/>
    </location>
</feature>
<dbReference type="GO" id="GO:0000785">
    <property type="term" value="C:chromatin"/>
    <property type="evidence" value="ECO:0007669"/>
    <property type="project" value="TreeGrafter"/>
</dbReference>
<dbReference type="GO" id="GO:0008270">
    <property type="term" value="F:zinc ion binding"/>
    <property type="evidence" value="ECO:0007669"/>
    <property type="project" value="UniProtKB-KW"/>
</dbReference>
<gene>
    <name evidence="8" type="ORF">UREG_01039</name>
</gene>
<dbReference type="GO" id="GO:0000981">
    <property type="term" value="F:DNA-binding transcription factor activity, RNA polymerase II-specific"/>
    <property type="evidence" value="ECO:0007669"/>
    <property type="project" value="InterPro"/>
</dbReference>
<dbReference type="EMBL" id="CH476615">
    <property type="protein sequence ID" value="EEP76190.1"/>
    <property type="molecule type" value="Genomic_DNA"/>
</dbReference>
<dbReference type="Proteomes" id="UP000002058">
    <property type="component" value="Unassembled WGS sequence"/>
</dbReference>
<dbReference type="InParanoid" id="C4JFV9"/>
<proteinExistence type="predicted"/>
<keyword evidence="2" id="KW-0479">Metal-binding</keyword>
<dbReference type="RefSeq" id="XP_002541523.1">
    <property type="nucleotide sequence ID" value="XM_002541477.1"/>
</dbReference>
<dbReference type="OMA" id="HWAAQGT"/>
<evidence type="ECO:0000256" key="3">
    <source>
        <dbReference type="ARBA" id="ARBA00022737"/>
    </source>
</evidence>
<dbReference type="Pfam" id="PF04082">
    <property type="entry name" value="Fungal_trans"/>
    <property type="match status" value="1"/>
</dbReference>
<dbReference type="PANTHER" id="PTHR40626">
    <property type="entry name" value="MIP31509P"/>
    <property type="match status" value="1"/>
</dbReference>
<dbReference type="AlphaFoldDB" id="C4JFV9"/>
<evidence type="ECO:0000256" key="6">
    <source>
        <dbReference type="ARBA" id="ARBA00023242"/>
    </source>
</evidence>
<dbReference type="eggNOG" id="ENOG502STDX">
    <property type="taxonomic scope" value="Eukaryota"/>
</dbReference>
<dbReference type="GeneID" id="8438243"/>
<dbReference type="InterPro" id="IPR051059">
    <property type="entry name" value="VerF-like"/>
</dbReference>
<keyword evidence="9" id="KW-1185">Reference proteome</keyword>
<dbReference type="GO" id="GO:0000978">
    <property type="term" value="F:RNA polymerase II cis-regulatory region sequence-specific DNA binding"/>
    <property type="evidence" value="ECO:0007669"/>
    <property type="project" value="InterPro"/>
</dbReference>
<dbReference type="PANTHER" id="PTHR40626:SF11">
    <property type="entry name" value="ZINC FINGER PROTEIN YPR022C"/>
    <property type="match status" value="1"/>
</dbReference>
<name>C4JFV9_UNCRE</name>
<evidence type="ECO:0000256" key="1">
    <source>
        <dbReference type="ARBA" id="ARBA00004123"/>
    </source>
</evidence>
<evidence type="ECO:0000313" key="8">
    <source>
        <dbReference type="EMBL" id="EEP76190.1"/>
    </source>
</evidence>
<evidence type="ECO:0000256" key="2">
    <source>
        <dbReference type="ARBA" id="ARBA00022723"/>
    </source>
</evidence>
<keyword evidence="3" id="KW-0677">Repeat</keyword>
<dbReference type="HOGENOM" id="CLU_467845_0_0_1"/>
<accession>C4JFV9</accession>
<dbReference type="VEuPathDB" id="FungiDB:UREG_01039"/>
<protein>
    <recommendedName>
        <fullName evidence="7">Xylanolytic transcriptional activator regulatory domain-containing protein</fullName>
    </recommendedName>
</protein>
<keyword evidence="4" id="KW-0863">Zinc-finger</keyword>
<dbReference type="GO" id="GO:0006351">
    <property type="term" value="P:DNA-templated transcription"/>
    <property type="evidence" value="ECO:0007669"/>
    <property type="project" value="InterPro"/>
</dbReference>
<evidence type="ECO:0000256" key="4">
    <source>
        <dbReference type="ARBA" id="ARBA00022771"/>
    </source>
</evidence>
<dbReference type="GO" id="GO:0005634">
    <property type="term" value="C:nucleus"/>
    <property type="evidence" value="ECO:0007669"/>
    <property type="project" value="UniProtKB-SubCell"/>
</dbReference>
<dbReference type="KEGG" id="ure:UREG_01039"/>
<dbReference type="CDD" id="cd12148">
    <property type="entry name" value="fungal_TF_MHR"/>
    <property type="match status" value="1"/>
</dbReference>
<keyword evidence="6" id="KW-0539">Nucleus</keyword>
<reference evidence="9" key="1">
    <citation type="journal article" date="2009" name="Genome Res.">
        <title>Comparative genomic analyses of the human fungal pathogens Coccidioides and their relatives.</title>
        <authorList>
            <person name="Sharpton T.J."/>
            <person name="Stajich J.E."/>
            <person name="Rounsley S.D."/>
            <person name="Gardner M.J."/>
            <person name="Wortman J.R."/>
            <person name="Jordar V.S."/>
            <person name="Maiti R."/>
            <person name="Kodira C.D."/>
            <person name="Neafsey D.E."/>
            <person name="Zeng Q."/>
            <person name="Hung C.-Y."/>
            <person name="McMahan C."/>
            <person name="Muszewska A."/>
            <person name="Grynberg M."/>
            <person name="Mandel M.A."/>
            <person name="Kellner E.M."/>
            <person name="Barker B.M."/>
            <person name="Galgiani J.N."/>
            <person name="Orbach M.J."/>
            <person name="Kirkland T.N."/>
            <person name="Cole G.T."/>
            <person name="Henn M.R."/>
            <person name="Birren B.W."/>
            <person name="Taylor J.W."/>
        </authorList>
    </citation>
    <scope>NUCLEOTIDE SEQUENCE [LARGE SCALE GENOMIC DNA]</scope>
    <source>
        <strain evidence="9">UAMH 1704</strain>
    </source>
</reference>
<keyword evidence="5" id="KW-0862">Zinc</keyword>
<sequence length="583" mass="65253">MDVDMIHSQQLPVEHELWFQHTDAAAGRPDIPFPVDLPDDFTRWAMETGDIISFPESNFKDPTFPLPAGLEPHSEHWPPASLPNLDSSESALSLTTSSPFSHYDGVADLHRYLSENAGATKRLVQLYFADVHPFWPILHEPTFDAGNTPDLLLASMAMLASWVKHELDCLRLGPLVFEAISAIRVSTDGMAARALHFNSVLVSTCRHQGIFSGQFAQHSPDDSPFAYWLAQEQQNRLAFSVLRLDAYLSVLTDHPPSVRYQEICIPLPKSARLWSAASEDERSNLQWKEPAGREKVPFFFLIRDALDVGGRQQLPYPLNEADYHLGLCSLQAGIWDAAREAHSSAADELVVKSNAVDPIRLWRSHLNLWRASMEKDCQLRGHYFSGATLSADQIFTPILLILWHLSALNMHAPLDLLQGRGYSFKSPPGTAMTTVKTKAHLRTWMSSLCPRTAVWNAAQISRVFAQESQTPVPSESMMLNPLAMPALLKSAIVTCSYAFNTRTCAACIGVPCVDAVDLFSADDDDERLVRWKQHGEPSRPGARARSWCVSVISNHWRCGFKSFLFEISAPPWSSCRFWDSRFG</sequence>
<dbReference type="OrthoDB" id="40579at2759"/>
<evidence type="ECO:0000256" key="5">
    <source>
        <dbReference type="ARBA" id="ARBA00022833"/>
    </source>
</evidence>
<comment type="subcellular location">
    <subcellularLocation>
        <location evidence="1">Nucleus</location>
    </subcellularLocation>
</comment>
<dbReference type="InterPro" id="IPR007219">
    <property type="entry name" value="XnlR_reg_dom"/>
</dbReference>
<evidence type="ECO:0000259" key="7">
    <source>
        <dbReference type="Pfam" id="PF04082"/>
    </source>
</evidence>
<organism evidence="8 9">
    <name type="scientific">Uncinocarpus reesii (strain UAMH 1704)</name>
    <dbReference type="NCBI Taxonomy" id="336963"/>
    <lineage>
        <taxon>Eukaryota</taxon>
        <taxon>Fungi</taxon>
        <taxon>Dikarya</taxon>
        <taxon>Ascomycota</taxon>
        <taxon>Pezizomycotina</taxon>
        <taxon>Eurotiomycetes</taxon>
        <taxon>Eurotiomycetidae</taxon>
        <taxon>Onygenales</taxon>
        <taxon>Onygenaceae</taxon>
        <taxon>Uncinocarpus</taxon>
    </lineage>
</organism>
<evidence type="ECO:0000313" key="9">
    <source>
        <dbReference type="Proteomes" id="UP000002058"/>
    </source>
</evidence>